<name>G5BHD2_HETGA</name>
<dbReference type="Gene3D" id="3.30.200.20">
    <property type="entry name" value="Phosphorylase Kinase, domain 1"/>
    <property type="match status" value="1"/>
</dbReference>
<reference evidence="7 8" key="1">
    <citation type="journal article" date="2011" name="Nature">
        <title>Genome sequencing reveals insights into physiology and longevity of the naked mole rat.</title>
        <authorList>
            <person name="Kim E.B."/>
            <person name="Fang X."/>
            <person name="Fushan A.A."/>
            <person name="Huang Z."/>
            <person name="Lobanov A.V."/>
            <person name="Han L."/>
            <person name="Marino S.M."/>
            <person name="Sun X."/>
            <person name="Turanov A.A."/>
            <person name="Yang P."/>
            <person name="Yim S.H."/>
            <person name="Zhao X."/>
            <person name="Kasaikina M.V."/>
            <person name="Stoletzki N."/>
            <person name="Peng C."/>
            <person name="Polak P."/>
            <person name="Xiong Z."/>
            <person name="Kiezun A."/>
            <person name="Zhu Y."/>
            <person name="Chen Y."/>
            <person name="Kryukov G.V."/>
            <person name="Zhang Q."/>
            <person name="Peshkin L."/>
            <person name="Yang L."/>
            <person name="Bronson R.T."/>
            <person name="Buffenstein R."/>
            <person name="Wang B."/>
            <person name="Han C."/>
            <person name="Li Q."/>
            <person name="Chen L."/>
            <person name="Zhao W."/>
            <person name="Sunyaev S.R."/>
            <person name="Park T.J."/>
            <person name="Zhang G."/>
            <person name="Wang J."/>
            <person name="Gladyshev V.N."/>
        </authorList>
    </citation>
    <scope>NUCLEOTIDE SEQUENCE [LARGE SCALE GENOMIC DNA]</scope>
</reference>
<evidence type="ECO:0000256" key="3">
    <source>
        <dbReference type="ARBA" id="ARBA00022741"/>
    </source>
</evidence>
<dbReference type="Proteomes" id="UP000006813">
    <property type="component" value="Unassembled WGS sequence"/>
</dbReference>
<dbReference type="InterPro" id="IPR000719">
    <property type="entry name" value="Prot_kinase_dom"/>
</dbReference>
<dbReference type="STRING" id="10181.G5BHD2"/>
<evidence type="ECO:0000256" key="1">
    <source>
        <dbReference type="ARBA" id="ARBA00022527"/>
    </source>
</evidence>
<dbReference type="GO" id="GO:0004674">
    <property type="term" value="F:protein serine/threonine kinase activity"/>
    <property type="evidence" value="ECO:0007669"/>
    <property type="project" value="UniProtKB-KW"/>
</dbReference>
<keyword evidence="3" id="KW-0547">Nucleotide-binding</keyword>
<dbReference type="Pfam" id="PF00069">
    <property type="entry name" value="Pkinase"/>
    <property type="match status" value="1"/>
</dbReference>
<dbReference type="SUPFAM" id="SSF56112">
    <property type="entry name" value="Protein kinase-like (PK-like)"/>
    <property type="match status" value="1"/>
</dbReference>
<evidence type="ECO:0000313" key="7">
    <source>
        <dbReference type="EMBL" id="EHB08693.1"/>
    </source>
</evidence>
<feature type="domain" description="Protein kinase" evidence="6">
    <location>
        <begin position="1"/>
        <end position="279"/>
    </location>
</feature>
<dbReference type="EMBL" id="JH170318">
    <property type="protein sequence ID" value="EHB08693.1"/>
    <property type="molecule type" value="Genomic_DNA"/>
</dbReference>
<gene>
    <name evidence="7" type="ORF">GW7_08085</name>
</gene>
<dbReference type="AlphaFoldDB" id="G5BHD2"/>
<proteinExistence type="predicted"/>
<dbReference type="PROSITE" id="PS50011">
    <property type="entry name" value="PROTEIN_KINASE_DOM"/>
    <property type="match status" value="1"/>
</dbReference>
<keyword evidence="4 7" id="KW-0418">Kinase</keyword>
<sequence length="350" mass="39740">MYAVKAVKKEHVNIDWIQKEKYILEQAFNCPFLVGLYACFQTESRFFLLLDYVNGGDLLFHTQQQRQLPEEHARFYSAEISLADNYLHQQGILYRILKLENILLNSEGHIKLINSCLCKEDLQPGDMTRTFCGTPNFMAPELIRREDYSFSVDWWNLGVIVYIMMIRESPFDLDDSTDNPYENSIEHVLQGLGRTWTGLKDHGIQTACPGDRSRTLCATACKLEKQGHISCRNRELPGLLFLAGFKAQLPIATSGHLCESMNTSESKATAKPNLVHFWFLLSISPKILTNLGFSVPGSLMGKCSGPGLAENITIKAPYRFQLDGARDTGEKGKERTEMELFFSPCYHQTC</sequence>
<dbReference type="SMART" id="SM00220">
    <property type="entry name" value="S_TKc"/>
    <property type="match status" value="1"/>
</dbReference>
<dbReference type="Gene3D" id="1.10.510.10">
    <property type="entry name" value="Transferase(Phosphotransferase) domain 1"/>
    <property type="match status" value="1"/>
</dbReference>
<evidence type="ECO:0000256" key="5">
    <source>
        <dbReference type="ARBA" id="ARBA00022840"/>
    </source>
</evidence>
<dbReference type="GO" id="GO:0005524">
    <property type="term" value="F:ATP binding"/>
    <property type="evidence" value="ECO:0007669"/>
    <property type="project" value="UniProtKB-KW"/>
</dbReference>
<keyword evidence="1" id="KW-0723">Serine/threonine-protein kinase</keyword>
<evidence type="ECO:0000259" key="6">
    <source>
        <dbReference type="PROSITE" id="PS50011"/>
    </source>
</evidence>
<evidence type="ECO:0000256" key="2">
    <source>
        <dbReference type="ARBA" id="ARBA00022679"/>
    </source>
</evidence>
<accession>G5BHD2</accession>
<keyword evidence="2" id="KW-0808">Transferase</keyword>
<protein>
    <submittedName>
        <fullName evidence="7">Protein kinase C iota type</fullName>
    </submittedName>
</protein>
<dbReference type="InterPro" id="IPR011009">
    <property type="entry name" value="Kinase-like_dom_sf"/>
</dbReference>
<evidence type="ECO:0000256" key="4">
    <source>
        <dbReference type="ARBA" id="ARBA00022777"/>
    </source>
</evidence>
<dbReference type="InParanoid" id="G5BHD2"/>
<keyword evidence="5" id="KW-0067">ATP-binding</keyword>
<dbReference type="FunFam" id="1.10.510.10:FF:000551">
    <property type="entry name" value="Non-specific serine/threonine protein kinase"/>
    <property type="match status" value="1"/>
</dbReference>
<organism evidence="7 8">
    <name type="scientific">Heterocephalus glaber</name>
    <name type="common">Naked mole rat</name>
    <dbReference type="NCBI Taxonomy" id="10181"/>
    <lineage>
        <taxon>Eukaryota</taxon>
        <taxon>Metazoa</taxon>
        <taxon>Chordata</taxon>
        <taxon>Craniata</taxon>
        <taxon>Vertebrata</taxon>
        <taxon>Euteleostomi</taxon>
        <taxon>Mammalia</taxon>
        <taxon>Eutheria</taxon>
        <taxon>Euarchontoglires</taxon>
        <taxon>Glires</taxon>
        <taxon>Rodentia</taxon>
        <taxon>Hystricomorpha</taxon>
        <taxon>Bathyergidae</taxon>
        <taxon>Heterocephalus</taxon>
    </lineage>
</organism>
<evidence type="ECO:0000313" key="8">
    <source>
        <dbReference type="Proteomes" id="UP000006813"/>
    </source>
</evidence>
<dbReference type="PANTHER" id="PTHR24351">
    <property type="entry name" value="RIBOSOMAL PROTEIN S6 KINASE"/>
    <property type="match status" value="1"/>
</dbReference>